<accession>A0ABN3WMH5</accession>
<evidence type="ECO:0000256" key="1">
    <source>
        <dbReference type="SAM" id="MobiDB-lite"/>
    </source>
</evidence>
<reference evidence="2 3" key="1">
    <citation type="journal article" date="2019" name="Int. J. Syst. Evol. Microbiol.">
        <title>The Global Catalogue of Microorganisms (GCM) 10K type strain sequencing project: providing services to taxonomists for standard genome sequencing and annotation.</title>
        <authorList>
            <consortium name="The Broad Institute Genomics Platform"/>
            <consortium name="The Broad Institute Genome Sequencing Center for Infectious Disease"/>
            <person name="Wu L."/>
            <person name="Ma J."/>
        </authorList>
    </citation>
    <scope>NUCLEOTIDE SEQUENCE [LARGE SCALE GENOMIC DNA]</scope>
    <source>
        <strain evidence="2 3">JCM 4087</strain>
    </source>
</reference>
<protein>
    <submittedName>
        <fullName evidence="2">Uncharacterized protein</fullName>
    </submittedName>
</protein>
<dbReference type="Proteomes" id="UP001501102">
    <property type="component" value="Unassembled WGS sequence"/>
</dbReference>
<feature type="region of interest" description="Disordered" evidence="1">
    <location>
        <begin position="77"/>
        <end position="102"/>
    </location>
</feature>
<gene>
    <name evidence="2" type="ORF">GCM10020221_14950</name>
</gene>
<proteinExistence type="predicted"/>
<dbReference type="EMBL" id="BAAAXZ010000056">
    <property type="protein sequence ID" value="GAA2919687.1"/>
    <property type="molecule type" value="Genomic_DNA"/>
</dbReference>
<evidence type="ECO:0000313" key="3">
    <source>
        <dbReference type="Proteomes" id="UP001501102"/>
    </source>
</evidence>
<sequence length="102" mass="11315">MGDDNVSMYKDRQGTSISVERWGQLWEDKGYRVVAETRDGDLIIRTVWEGVAGSPVGVMYASGVSHDGGKTFRTRAQWAQTEPEAEQQHSEVLAQLSQLTGD</sequence>
<evidence type="ECO:0000313" key="2">
    <source>
        <dbReference type="EMBL" id="GAA2919687.1"/>
    </source>
</evidence>
<comment type="caution">
    <text evidence="2">The sequence shown here is derived from an EMBL/GenBank/DDBJ whole genome shotgun (WGS) entry which is preliminary data.</text>
</comment>
<dbReference type="RefSeq" id="WP_344961717.1">
    <property type="nucleotide sequence ID" value="NZ_BAAAXZ010000056.1"/>
</dbReference>
<organism evidence="2 3">
    <name type="scientific">Streptomyces thioluteus</name>
    <dbReference type="NCBI Taxonomy" id="66431"/>
    <lineage>
        <taxon>Bacteria</taxon>
        <taxon>Bacillati</taxon>
        <taxon>Actinomycetota</taxon>
        <taxon>Actinomycetes</taxon>
        <taxon>Kitasatosporales</taxon>
        <taxon>Streptomycetaceae</taxon>
        <taxon>Streptomyces</taxon>
    </lineage>
</organism>
<keyword evidence="3" id="KW-1185">Reference proteome</keyword>
<name>A0ABN3WMH5_STRTU</name>